<keyword evidence="2" id="KW-1185">Reference proteome</keyword>
<accession>A0ABT4JSY2</accession>
<comment type="caution">
    <text evidence="1">The sequence shown here is derived from an EMBL/GenBank/DDBJ whole genome shotgun (WGS) entry which is preliminary data.</text>
</comment>
<proteinExistence type="predicted"/>
<dbReference type="Proteomes" id="UP001149719">
    <property type="component" value="Unassembled WGS sequence"/>
</dbReference>
<dbReference type="InterPro" id="IPR024530">
    <property type="entry name" value="QSregVF_b"/>
</dbReference>
<name>A0ABT4JSY2_9GAMM</name>
<protein>
    <submittedName>
        <fullName evidence="1">DUF3820 family protein</fullName>
    </submittedName>
</protein>
<evidence type="ECO:0000313" key="2">
    <source>
        <dbReference type="Proteomes" id="UP001149719"/>
    </source>
</evidence>
<organism evidence="1 2">
    <name type="scientific">Marinomonas phaeophyticola</name>
    <dbReference type="NCBI Taxonomy" id="3004091"/>
    <lineage>
        <taxon>Bacteria</taxon>
        <taxon>Pseudomonadati</taxon>
        <taxon>Pseudomonadota</taxon>
        <taxon>Gammaproteobacteria</taxon>
        <taxon>Oceanospirillales</taxon>
        <taxon>Oceanospirillaceae</taxon>
        <taxon>Marinomonas</taxon>
    </lineage>
</organism>
<dbReference type="RefSeq" id="WP_269124339.1">
    <property type="nucleotide sequence ID" value="NZ_JAPUBN010000013.1"/>
</dbReference>
<reference evidence="1" key="1">
    <citation type="submission" date="2022-12" db="EMBL/GenBank/DDBJ databases">
        <title>Marinomonas 15G1-11 sp. nov, isolated from marine algae.</title>
        <authorList>
            <person name="Butt M."/>
            <person name="Choi D.G."/>
            <person name="Kim J.M."/>
            <person name="Lee J.K."/>
            <person name="Baek J.H."/>
            <person name="Jeon C.O."/>
        </authorList>
    </citation>
    <scope>NUCLEOTIDE SEQUENCE</scope>
    <source>
        <strain evidence="1">15G1-11</strain>
    </source>
</reference>
<dbReference type="Pfam" id="PF12843">
    <property type="entry name" value="QSregVF_b"/>
    <property type="match status" value="1"/>
</dbReference>
<dbReference type="EMBL" id="JAPUBN010000013">
    <property type="protein sequence ID" value="MCZ2721506.1"/>
    <property type="molecule type" value="Genomic_DNA"/>
</dbReference>
<gene>
    <name evidence="1" type="ORF">O1D97_07530</name>
</gene>
<sequence length="86" mass="10060">MFQQEDLIQIARQPMPFGKYQGTLLIDLPEPYLIWFQHKGWPEGRLGNWLQLVLEIKVNGLESLVEPLKEPVSNPSNKVKKRITFE</sequence>
<evidence type="ECO:0000313" key="1">
    <source>
        <dbReference type="EMBL" id="MCZ2721506.1"/>
    </source>
</evidence>